<dbReference type="RefSeq" id="WP_036871488.1">
    <property type="nucleotide sequence ID" value="NZ_JRNN01000020.1"/>
</dbReference>
<dbReference type="SUPFAM" id="SSF56935">
    <property type="entry name" value="Porins"/>
    <property type="match status" value="1"/>
</dbReference>
<evidence type="ECO:0000313" key="2">
    <source>
        <dbReference type="EMBL" id="KGF37070.1"/>
    </source>
</evidence>
<gene>
    <name evidence="2" type="ORF">HMPREF2137_00880</name>
</gene>
<protein>
    <submittedName>
        <fullName evidence="2">Uncharacterized protein</fullName>
    </submittedName>
</protein>
<dbReference type="EMBL" id="JRNN01000020">
    <property type="protein sequence ID" value="KGF37070.1"/>
    <property type="molecule type" value="Genomic_DNA"/>
</dbReference>
<accession>A0A095ZQN9</accession>
<dbReference type="Proteomes" id="UP000029556">
    <property type="component" value="Unassembled WGS sequence"/>
</dbReference>
<comment type="caution">
    <text evidence="2">The sequence shown here is derived from an EMBL/GenBank/DDBJ whole genome shotgun (WGS) entry which is preliminary data.</text>
</comment>
<dbReference type="InterPro" id="IPR010727">
    <property type="entry name" value="DUF1302"/>
</dbReference>
<dbReference type="AlphaFoldDB" id="A0A095ZQN9"/>
<evidence type="ECO:0000256" key="1">
    <source>
        <dbReference type="SAM" id="SignalP"/>
    </source>
</evidence>
<name>A0A095ZQN9_9BACT</name>
<evidence type="ECO:0000313" key="3">
    <source>
        <dbReference type="Proteomes" id="UP000029556"/>
    </source>
</evidence>
<proteinExistence type="predicted"/>
<reference evidence="2 3" key="1">
    <citation type="submission" date="2014-07" db="EMBL/GenBank/DDBJ databases">
        <authorList>
            <person name="McCorrison J."/>
            <person name="Sanka R."/>
            <person name="Torralba M."/>
            <person name="Gillis M."/>
            <person name="Haft D.H."/>
            <person name="Methe B."/>
            <person name="Sutton G."/>
            <person name="Nelson K.E."/>
        </authorList>
    </citation>
    <scope>NUCLEOTIDE SEQUENCE [LARGE SCALE GENOMIC DNA]</scope>
    <source>
        <strain evidence="2 3">DNF00853</strain>
    </source>
</reference>
<keyword evidence="1" id="KW-0732">Signal</keyword>
<sequence>MNLIQLSTLLLVPMFSAQASAQVETPTATIDSLETVPEESLQETHDKDSDDALQVRVKGFLDTYHALRTTGNADWMASRTRARGEVRLEKGATALFVSLNAIYNGILKERTGIELREAYLSYTKGNFDLRVGRQIVIWGVADALRLTDCVSPIDNTEFLAQDYDDIRMPVNGLRAKYTLGAITAEAVCNPVTNFAVIPTDLRNPWAMRLPFTSLSYSIDLESGKPEKRLKNMEYGGRISVNLSGVDFSLSALRTWNKLPALSMGMKTDGKSLNIDGRYRRMTMLGADCSLPVGQFVIRAEIAKYIDEAQNAAMGCEVECRNALNALIGIDWYPGNDWNASLQYCHKYTSGNLERLPIYRHAGIATARLAKELLQNTLKLSTFAYVDVTNGGIFNRFSASYSLNDQIELTAGYDYFHADRGIFKMYGKNSEAWVKLKYSF</sequence>
<dbReference type="Pfam" id="PF06980">
    <property type="entry name" value="DUF1302"/>
    <property type="match status" value="1"/>
</dbReference>
<organism evidence="2 3">
    <name type="scientific">Hoylesella buccalis DNF00853</name>
    <dbReference type="NCBI Taxonomy" id="1401074"/>
    <lineage>
        <taxon>Bacteria</taxon>
        <taxon>Pseudomonadati</taxon>
        <taxon>Bacteroidota</taxon>
        <taxon>Bacteroidia</taxon>
        <taxon>Bacteroidales</taxon>
        <taxon>Prevotellaceae</taxon>
        <taxon>Hoylesella</taxon>
    </lineage>
</organism>
<feature type="signal peptide" evidence="1">
    <location>
        <begin position="1"/>
        <end position="21"/>
    </location>
</feature>
<feature type="chain" id="PRO_5001923127" evidence="1">
    <location>
        <begin position="22"/>
        <end position="439"/>
    </location>
</feature>
<dbReference type="OrthoDB" id="9801336at2"/>